<dbReference type="PANTHER" id="PTHR46461:SF1">
    <property type="entry name" value="KELCH DOMAIN-CONTAINING PROTEIN 3"/>
    <property type="match status" value="1"/>
</dbReference>
<evidence type="ECO:0000313" key="3">
    <source>
        <dbReference type="Proteomes" id="UP000789405"/>
    </source>
</evidence>
<evidence type="ECO:0000313" key="2">
    <source>
        <dbReference type="EMBL" id="CAG8445281.1"/>
    </source>
</evidence>
<feature type="transmembrane region" description="Helical" evidence="1">
    <location>
        <begin position="294"/>
        <end position="314"/>
    </location>
</feature>
<dbReference type="GO" id="GO:0005737">
    <property type="term" value="C:cytoplasm"/>
    <property type="evidence" value="ECO:0007669"/>
    <property type="project" value="TreeGrafter"/>
</dbReference>
<dbReference type="Pfam" id="PF24681">
    <property type="entry name" value="Kelch_KLHDC2_KLHL20_DRC7"/>
    <property type="match status" value="1"/>
</dbReference>
<dbReference type="AlphaFoldDB" id="A0A9N8V706"/>
<comment type="caution">
    <text evidence="2">The sequence shown here is derived from an EMBL/GenBank/DDBJ whole genome shotgun (WGS) entry which is preliminary data.</text>
</comment>
<keyword evidence="3" id="KW-1185">Reference proteome</keyword>
<proteinExistence type="predicted"/>
<dbReference type="Proteomes" id="UP000789405">
    <property type="component" value="Unassembled WGS sequence"/>
</dbReference>
<organism evidence="2 3">
    <name type="scientific">Dentiscutata erythropus</name>
    <dbReference type="NCBI Taxonomy" id="1348616"/>
    <lineage>
        <taxon>Eukaryota</taxon>
        <taxon>Fungi</taxon>
        <taxon>Fungi incertae sedis</taxon>
        <taxon>Mucoromycota</taxon>
        <taxon>Glomeromycotina</taxon>
        <taxon>Glomeromycetes</taxon>
        <taxon>Diversisporales</taxon>
        <taxon>Gigasporaceae</taxon>
        <taxon>Dentiscutata</taxon>
    </lineage>
</organism>
<dbReference type="EMBL" id="CAJVPY010000029">
    <property type="protein sequence ID" value="CAG8445281.1"/>
    <property type="molecule type" value="Genomic_DNA"/>
</dbReference>
<keyword evidence="1" id="KW-0472">Membrane</keyword>
<dbReference type="PANTHER" id="PTHR46461">
    <property type="entry name" value="KELCH DOMAIN-CONTAINING PROTEIN 3"/>
    <property type="match status" value="1"/>
</dbReference>
<name>A0A9N8V706_9GLOM</name>
<dbReference type="InterPro" id="IPR015915">
    <property type="entry name" value="Kelch-typ_b-propeller"/>
</dbReference>
<protein>
    <submittedName>
        <fullName evidence="2">1557_t:CDS:1</fullName>
    </submittedName>
</protein>
<dbReference type="SUPFAM" id="SSF50965">
    <property type="entry name" value="Galactose oxidase, central domain"/>
    <property type="match status" value="1"/>
</dbReference>
<dbReference type="Gene3D" id="2.120.10.80">
    <property type="entry name" value="Kelch-type beta propeller"/>
    <property type="match status" value="1"/>
</dbReference>
<evidence type="ECO:0000256" key="1">
    <source>
        <dbReference type="SAM" id="Phobius"/>
    </source>
</evidence>
<dbReference type="GO" id="GO:0003682">
    <property type="term" value="F:chromatin binding"/>
    <property type="evidence" value="ECO:0007669"/>
    <property type="project" value="InterPro"/>
</dbReference>
<accession>A0A9N8V706</accession>
<keyword evidence="1" id="KW-0812">Transmembrane</keyword>
<gene>
    <name evidence="2" type="ORF">DERYTH_LOCUS155</name>
</gene>
<sequence>MRLQNLLCRFFTLYLGTILLVTCQFVPVSRHLQTSAIINNSRWYFFGGRIRNHGVDSDDISDINDINEVFYLKLSKSFSTDSLEWHKDETGSPLANVFSTSYVYPNNSSILIIGGVMANQTTHDVLPNSSAIYKYNLNDSSWEVPKITGIDDFAHCGGLQSMADNTGRIFLYGGMLDIPGPICNKMSILYTNNMSWITNNITTSRFGYAATIDKSGNITYIGGRSMSNFDDDSYVSMNEILIFDTKSLSWHNIVSNSRLTGESLVLLNKHVYIFDTLNYKWVKTLERDTPVPPLIIVLPILAFLLVLLMICWCLKRQRKQNEGLSS</sequence>
<keyword evidence="1" id="KW-1133">Transmembrane helix</keyword>
<dbReference type="InterPro" id="IPR011043">
    <property type="entry name" value="Gal_Oxase/kelch_b-propeller"/>
</dbReference>
<reference evidence="2" key="1">
    <citation type="submission" date="2021-06" db="EMBL/GenBank/DDBJ databases">
        <authorList>
            <person name="Kallberg Y."/>
            <person name="Tangrot J."/>
            <person name="Rosling A."/>
        </authorList>
    </citation>
    <scope>NUCLEOTIDE SEQUENCE</scope>
    <source>
        <strain evidence="2">MA453B</strain>
    </source>
</reference>
<dbReference type="OrthoDB" id="10251809at2759"/>
<dbReference type="InterPro" id="IPR052637">
    <property type="entry name" value="KLHDC3-like"/>
</dbReference>